<proteinExistence type="predicted"/>
<keyword evidence="2" id="KW-1185">Reference proteome</keyword>
<protein>
    <submittedName>
        <fullName evidence="1">Uncharacterized protein</fullName>
    </submittedName>
</protein>
<organism evidence="1 2">
    <name type="scientific">Luteolibacter pohnpeiensis</name>
    <dbReference type="NCBI Taxonomy" id="454153"/>
    <lineage>
        <taxon>Bacteria</taxon>
        <taxon>Pseudomonadati</taxon>
        <taxon>Verrucomicrobiota</taxon>
        <taxon>Verrucomicrobiia</taxon>
        <taxon>Verrucomicrobiales</taxon>
        <taxon>Verrucomicrobiaceae</taxon>
        <taxon>Luteolibacter</taxon>
    </lineage>
</organism>
<name>A0A934SBA2_9BACT</name>
<accession>A0A934SBA2</accession>
<sequence length="325" mass="37052">MKRSRKIAIFCAALLVMGAIRMPLEIALTRELRSANLLPPELNIGTRERIGQTSSAVALGGLRTLVATFLNLKAYNYFMDMRWDDLGETFNTIVDLAPRTGYYWDVGSWHLAYNAASYYIESDNLPPVMRKNEWRNNILKGRAFLERGIRNNPNDWKLKSRLGQMLADSNKIGAFPDEAEAYATSAAAYKAASEIEHSPLFMRRAELYSLARVPGREAEALSLAKDLNEHTKVHPPTLRCLLFVLQMHENPKRDARELAVQIFKDPKTAYQMLSVHWQRTDDRFPQDGVASALVALEAELQIPEEKSVFNIPQPRRMGPKDWFQK</sequence>
<dbReference type="AlphaFoldDB" id="A0A934SBA2"/>
<gene>
    <name evidence="1" type="ORF">JIN85_11365</name>
</gene>
<dbReference type="RefSeq" id="WP_200270717.1">
    <property type="nucleotide sequence ID" value="NZ_JAENIJ010000016.1"/>
</dbReference>
<reference evidence="1" key="1">
    <citation type="submission" date="2021-01" db="EMBL/GenBank/DDBJ databases">
        <title>Modified the classification status of verrucomicrobia.</title>
        <authorList>
            <person name="Feng X."/>
        </authorList>
    </citation>
    <scope>NUCLEOTIDE SEQUENCE</scope>
    <source>
        <strain evidence="1">KCTC 22041</strain>
    </source>
</reference>
<evidence type="ECO:0000313" key="2">
    <source>
        <dbReference type="Proteomes" id="UP000603141"/>
    </source>
</evidence>
<dbReference type="InterPro" id="IPR011990">
    <property type="entry name" value="TPR-like_helical_dom_sf"/>
</dbReference>
<comment type="caution">
    <text evidence="1">The sequence shown here is derived from an EMBL/GenBank/DDBJ whole genome shotgun (WGS) entry which is preliminary data.</text>
</comment>
<dbReference type="Proteomes" id="UP000603141">
    <property type="component" value="Unassembled WGS sequence"/>
</dbReference>
<evidence type="ECO:0000313" key="1">
    <source>
        <dbReference type="EMBL" id="MBK1883017.1"/>
    </source>
</evidence>
<dbReference type="Gene3D" id="1.25.40.10">
    <property type="entry name" value="Tetratricopeptide repeat domain"/>
    <property type="match status" value="1"/>
</dbReference>
<dbReference type="EMBL" id="JAENIJ010000016">
    <property type="protein sequence ID" value="MBK1883017.1"/>
    <property type="molecule type" value="Genomic_DNA"/>
</dbReference>